<proteinExistence type="predicted"/>
<evidence type="ECO:0000313" key="2">
    <source>
        <dbReference type="EMBL" id="PXA69479.1"/>
    </source>
</evidence>
<feature type="region of interest" description="Disordered" evidence="1">
    <location>
        <begin position="91"/>
        <end position="113"/>
    </location>
</feature>
<name>A0A2V3DW19_9MICC</name>
<reference evidence="2 3" key="1">
    <citation type="submission" date="2018-05" db="EMBL/GenBank/DDBJ databases">
        <title>Genetic diversity of glacier-inhabiting Cryobacterium bacteria in China and description of Cryobacterium mengkeensis sp. nov. and Arthrobacter glacialis sp. nov.</title>
        <authorList>
            <person name="Liu Q."/>
            <person name="Xin Y.-H."/>
        </authorList>
    </citation>
    <scope>NUCLEOTIDE SEQUENCE [LARGE SCALE GENOMIC DNA]</scope>
    <source>
        <strain evidence="2 3">GP3</strain>
    </source>
</reference>
<organism evidence="2 3">
    <name type="scientific">Arthrobacter psychrochitiniphilus</name>
    <dbReference type="NCBI Taxonomy" id="291045"/>
    <lineage>
        <taxon>Bacteria</taxon>
        <taxon>Bacillati</taxon>
        <taxon>Actinomycetota</taxon>
        <taxon>Actinomycetes</taxon>
        <taxon>Micrococcales</taxon>
        <taxon>Micrococcaceae</taxon>
        <taxon>Arthrobacter</taxon>
    </lineage>
</organism>
<protein>
    <submittedName>
        <fullName evidence="2">Uncharacterized protein</fullName>
    </submittedName>
</protein>
<feature type="compositionally biased region" description="Low complexity" evidence="1">
    <location>
        <begin position="99"/>
        <end position="113"/>
    </location>
</feature>
<dbReference type="Gene3D" id="2.40.50.90">
    <property type="match status" value="1"/>
</dbReference>
<keyword evidence="3" id="KW-1185">Reference proteome</keyword>
<dbReference type="Proteomes" id="UP000246303">
    <property type="component" value="Unassembled WGS sequence"/>
</dbReference>
<gene>
    <name evidence="2" type="ORF">CVS29_02735</name>
</gene>
<sequence length="113" mass="12010">MGLTAAMVFGTTACSGDTTDFLRELLPVDAKIKLMYDVERTDKDARILAAVFTSSDAFVSAEIARVGLGSAVTVGKNSTFLPPVHDAQISAATQSLDTAARPQRAPQQQQRPL</sequence>
<dbReference type="EMBL" id="QHLZ01000001">
    <property type="protein sequence ID" value="PXA69479.1"/>
    <property type="molecule type" value="Genomic_DNA"/>
</dbReference>
<dbReference type="AlphaFoldDB" id="A0A2V3DW19"/>
<accession>A0A2V3DW19</accession>
<evidence type="ECO:0000256" key="1">
    <source>
        <dbReference type="SAM" id="MobiDB-lite"/>
    </source>
</evidence>
<dbReference type="InterPro" id="IPR035437">
    <property type="entry name" value="SNase_OB-fold_sf"/>
</dbReference>
<evidence type="ECO:0000313" key="3">
    <source>
        <dbReference type="Proteomes" id="UP000246303"/>
    </source>
</evidence>
<comment type="caution">
    <text evidence="2">The sequence shown here is derived from an EMBL/GenBank/DDBJ whole genome shotgun (WGS) entry which is preliminary data.</text>
</comment>